<protein>
    <submittedName>
        <fullName evidence="3">Hyperosmotically inducible protein</fullName>
    </submittedName>
</protein>
<dbReference type="InterPro" id="IPR051686">
    <property type="entry name" value="Lipoprotein_DolP"/>
</dbReference>
<evidence type="ECO:0000259" key="2">
    <source>
        <dbReference type="PROSITE" id="PS50914"/>
    </source>
</evidence>
<keyword evidence="4" id="KW-1185">Reference proteome</keyword>
<keyword evidence="1" id="KW-0732">Signal</keyword>
<dbReference type="RefSeq" id="WP_184101407.1">
    <property type="nucleotide sequence ID" value="NZ_JACHHN010000005.1"/>
</dbReference>
<evidence type="ECO:0000313" key="4">
    <source>
        <dbReference type="Proteomes" id="UP000543030"/>
    </source>
</evidence>
<feature type="domain" description="BON" evidence="2">
    <location>
        <begin position="44"/>
        <end position="111"/>
    </location>
</feature>
<dbReference type="AlphaFoldDB" id="A0A840RHA4"/>
<gene>
    <name evidence="3" type="ORF">HNQ50_002635</name>
</gene>
<name>A0A840RHA4_9NEIS</name>
<dbReference type="PANTHER" id="PTHR34606:SF16">
    <property type="entry name" value="BON DOMAIN-CONTAINING PROTEIN"/>
    <property type="match status" value="1"/>
</dbReference>
<dbReference type="PANTHER" id="PTHR34606">
    <property type="entry name" value="BON DOMAIN-CONTAINING PROTEIN"/>
    <property type="match status" value="1"/>
</dbReference>
<evidence type="ECO:0000256" key="1">
    <source>
        <dbReference type="SAM" id="SignalP"/>
    </source>
</evidence>
<feature type="chain" id="PRO_5032449341" evidence="1">
    <location>
        <begin position="28"/>
        <end position="179"/>
    </location>
</feature>
<accession>A0A840RHA4</accession>
<comment type="caution">
    <text evidence="3">The sequence shown here is derived from an EMBL/GenBank/DDBJ whole genome shotgun (WGS) entry which is preliminary data.</text>
</comment>
<dbReference type="Gene3D" id="3.30.1340.30">
    <property type="match status" value="2"/>
</dbReference>
<dbReference type="Pfam" id="PF04972">
    <property type="entry name" value="BON"/>
    <property type="match status" value="2"/>
</dbReference>
<dbReference type="Proteomes" id="UP000543030">
    <property type="component" value="Unassembled WGS sequence"/>
</dbReference>
<sequence length="179" mass="18111">MKQLLVRTTLALALGLGFGVTATSAWADGANGENGEAATAASTAKPSVTTQVKKALKDPALGASKVKVKNKKGVITLTGSAATKDQAAAIADAAGKVDGVKSVVNHIITADSLTGQVKAALNKDATLHAFNLGVKENNGEVTLFGSVQEQEDSEKAETIAKGVSGVTSVKNLINVAHPH</sequence>
<feature type="domain" description="BON" evidence="2">
    <location>
        <begin position="109"/>
        <end position="177"/>
    </location>
</feature>
<dbReference type="PROSITE" id="PS50914">
    <property type="entry name" value="BON"/>
    <property type="match status" value="2"/>
</dbReference>
<feature type="signal peptide" evidence="1">
    <location>
        <begin position="1"/>
        <end position="27"/>
    </location>
</feature>
<dbReference type="EMBL" id="JACHHN010000005">
    <property type="protein sequence ID" value="MBB5191898.1"/>
    <property type="molecule type" value="Genomic_DNA"/>
</dbReference>
<organism evidence="3 4">
    <name type="scientific">Silvimonas terrae</name>
    <dbReference type="NCBI Taxonomy" id="300266"/>
    <lineage>
        <taxon>Bacteria</taxon>
        <taxon>Pseudomonadati</taxon>
        <taxon>Pseudomonadota</taxon>
        <taxon>Betaproteobacteria</taxon>
        <taxon>Neisseriales</taxon>
        <taxon>Chitinibacteraceae</taxon>
        <taxon>Silvimonas</taxon>
    </lineage>
</organism>
<evidence type="ECO:0000313" key="3">
    <source>
        <dbReference type="EMBL" id="MBB5191898.1"/>
    </source>
</evidence>
<proteinExistence type="predicted"/>
<dbReference type="SMART" id="SM00749">
    <property type="entry name" value="BON"/>
    <property type="match status" value="2"/>
</dbReference>
<dbReference type="InterPro" id="IPR014004">
    <property type="entry name" value="Transpt-assoc_nodulatn_dom_bac"/>
</dbReference>
<dbReference type="InterPro" id="IPR007055">
    <property type="entry name" value="BON_dom"/>
</dbReference>
<reference evidence="3 4" key="1">
    <citation type="submission" date="2020-08" db="EMBL/GenBank/DDBJ databases">
        <title>Genomic Encyclopedia of Type Strains, Phase IV (KMG-IV): sequencing the most valuable type-strain genomes for metagenomic binning, comparative biology and taxonomic classification.</title>
        <authorList>
            <person name="Goeker M."/>
        </authorList>
    </citation>
    <scope>NUCLEOTIDE SEQUENCE [LARGE SCALE GENOMIC DNA]</scope>
    <source>
        <strain evidence="3 4">DSM 18233</strain>
    </source>
</reference>